<evidence type="ECO:0000256" key="1">
    <source>
        <dbReference type="ARBA" id="ARBA00004651"/>
    </source>
</evidence>
<evidence type="ECO:0000313" key="10">
    <source>
        <dbReference type="Proteomes" id="UP001185028"/>
    </source>
</evidence>
<feature type="domain" description="ABC transmembrane type-1" evidence="8">
    <location>
        <begin position="89"/>
        <end position="302"/>
    </location>
</feature>
<feature type="transmembrane region" description="Helical" evidence="7">
    <location>
        <begin position="276"/>
        <end position="303"/>
    </location>
</feature>
<evidence type="ECO:0000256" key="4">
    <source>
        <dbReference type="ARBA" id="ARBA00022692"/>
    </source>
</evidence>
<keyword evidence="6 7" id="KW-0472">Membrane</keyword>
<keyword evidence="5 7" id="KW-1133">Transmembrane helix</keyword>
<keyword evidence="4 7" id="KW-0812">Transmembrane</keyword>
<dbReference type="InterPro" id="IPR035906">
    <property type="entry name" value="MetI-like_sf"/>
</dbReference>
<evidence type="ECO:0000256" key="5">
    <source>
        <dbReference type="ARBA" id="ARBA00022989"/>
    </source>
</evidence>
<keyword evidence="10" id="KW-1185">Reference proteome</keyword>
<accession>A0ABU1IX87</accession>
<evidence type="ECO:0000256" key="3">
    <source>
        <dbReference type="ARBA" id="ARBA00022475"/>
    </source>
</evidence>
<dbReference type="SUPFAM" id="SSF160964">
    <property type="entry name" value="MalF N-terminal region-like"/>
    <property type="match status" value="1"/>
</dbReference>
<comment type="similarity">
    <text evidence="7">Belongs to the binding-protein-dependent transport system permease family.</text>
</comment>
<dbReference type="SUPFAM" id="SSF161098">
    <property type="entry name" value="MetI-like"/>
    <property type="match status" value="1"/>
</dbReference>
<proteinExistence type="inferred from homology"/>
<sequence length="317" mass="35215">MKMITTTISRTRTGQKAARTVKRRYAHNRIALLFLAPWLVGLVLLTLGPMLTSLYISFTNYTILNPPVWVGLQNYITMFTGDPLFIKSLKVTFTYVGVSVPVKLIFALLVAMLLNRGIRGLGIYRTIYYIPTLLGGSVAIAMLWRKMLGGDGLLNGLLAMIGIKAPDWVANPNYALYSIVLLSVWQFGSSMIIFLAGLKQIPPEYDEAAAVDGAGAVRRFFHITLPILSPVIFFNLVMQLITSFQSFTQAFIISNGSGGPVNSTLMYSLYLYKKGFAFFQMGYASAMAWVLVILIGLFTLLVFRSSKLWVHYEDGGK</sequence>
<feature type="transmembrane region" description="Helical" evidence="7">
    <location>
        <begin position="126"/>
        <end position="144"/>
    </location>
</feature>
<evidence type="ECO:0000256" key="2">
    <source>
        <dbReference type="ARBA" id="ARBA00022448"/>
    </source>
</evidence>
<dbReference type="EMBL" id="JAVDQH010000005">
    <property type="protein sequence ID" value="MDR6243831.1"/>
    <property type="molecule type" value="Genomic_DNA"/>
</dbReference>
<comment type="subcellular location">
    <subcellularLocation>
        <location evidence="1 7">Cell membrane</location>
        <topology evidence="1 7">Multi-pass membrane protein</topology>
    </subcellularLocation>
</comment>
<name>A0ABU1IX87_9BACL</name>
<gene>
    <name evidence="9" type="ORF">JOC58_001724</name>
</gene>
<dbReference type="CDD" id="cd06261">
    <property type="entry name" value="TM_PBP2"/>
    <property type="match status" value="1"/>
</dbReference>
<keyword evidence="3" id="KW-1003">Cell membrane</keyword>
<evidence type="ECO:0000259" key="8">
    <source>
        <dbReference type="PROSITE" id="PS50928"/>
    </source>
</evidence>
<feature type="transmembrane region" description="Helical" evidence="7">
    <location>
        <begin position="30"/>
        <end position="56"/>
    </location>
</feature>
<keyword evidence="2 7" id="KW-0813">Transport</keyword>
<evidence type="ECO:0000256" key="6">
    <source>
        <dbReference type="ARBA" id="ARBA00023136"/>
    </source>
</evidence>
<dbReference type="InterPro" id="IPR051393">
    <property type="entry name" value="ABC_transporter_permease"/>
</dbReference>
<dbReference type="PROSITE" id="PS50928">
    <property type="entry name" value="ABC_TM1"/>
    <property type="match status" value="1"/>
</dbReference>
<evidence type="ECO:0000313" key="9">
    <source>
        <dbReference type="EMBL" id="MDR6243831.1"/>
    </source>
</evidence>
<reference evidence="9 10" key="1">
    <citation type="submission" date="2023-07" db="EMBL/GenBank/DDBJ databases">
        <title>Genomic Encyclopedia of Type Strains, Phase IV (KMG-IV): sequencing the most valuable type-strain genomes for metagenomic binning, comparative biology and taxonomic classification.</title>
        <authorList>
            <person name="Goeker M."/>
        </authorList>
    </citation>
    <scope>NUCLEOTIDE SEQUENCE [LARGE SCALE GENOMIC DNA]</scope>
    <source>
        <strain evidence="9 10">DSM 22170</strain>
    </source>
</reference>
<feature type="transmembrane region" description="Helical" evidence="7">
    <location>
        <begin position="219"/>
        <end position="241"/>
    </location>
</feature>
<dbReference type="Gene3D" id="1.10.3720.10">
    <property type="entry name" value="MetI-like"/>
    <property type="match status" value="1"/>
</dbReference>
<organism evidence="9 10">
    <name type="scientific">Paenibacillus hunanensis</name>
    <dbReference type="NCBI Taxonomy" id="539262"/>
    <lineage>
        <taxon>Bacteria</taxon>
        <taxon>Bacillati</taxon>
        <taxon>Bacillota</taxon>
        <taxon>Bacilli</taxon>
        <taxon>Bacillales</taxon>
        <taxon>Paenibacillaceae</taxon>
        <taxon>Paenibacillus</taxon>
    </lineage>
</organism>
<keyword evidence="9" id="KW-0762">Sugar transport</keyword>
<comment type="caution">
    <text evidence="9">The sequence shown here is derived from an EMBL/GenBank/DDBJ whole genome shotgun (WGS) entry which is preliminary data.</text>
</comment>
<dbReference type="Pfam" id="PF00528">
    <property type="entry name" value="BPD_transp_1"/>
    <property type="match status" value="1"/>
</dbReference>
<evidence type="ECO:0000256" key="7">
    <source>
        <dbReference type="RuleBase" id="RU363032"/>
    </source>
</evidence>
<dbReference type="PANTHER" id="PTHR30193">
    <property type="entry name" value="ABC TRANSPORTER PERMEASE PROTEIN"/>
    <property type="match status" value="1"/>
</dbReference>
<feature type="transmembrane region" description="Helical" evidence="7">
    <location>
        <begin position="93"/>
        <end position="114"/>
    </location>
</feature>
<dbReference type="Proteomes" id="UP001185028">
    <property type="component" value="Unassembled WGS sequence"/>
</dbReference>
<dbReference type="InterPro" id="IPR000515">
    <property type="entry name" value="MetI-like"/>
</dbReference>
<dbReference type="PANTHER" id="PTHR30193:SF1">
    <property type="entry name" value="ABC TRANSPORTER PERMEASE PROTEIN YESP-RELATED"/>
    <property type="match status" value="1"/>
</dbReference>
<feature type="transmembrane region" description="Helical" evidence="7">
    <location>
        <begin position="174"/>
        <end position="198"/>
    </location>
</feature>
<protein>
    <submittedName>
        <fullName evidence="9">Multiple sugar transport system permease protein</fullName>
    </submittedName>
</protein>